<dbReference type="Proteomes" id="UP000332933">
    <property type="component" value="Unassembled WGS sequence"/>
</dbReference>
<organism evidence="2 3">
    <name type="scientific">Aphanomyces stellatus</name>
    <dbReference type="NCBI Taxonomy" id="120398"/>
    <lineage>
        <taxon>Eukaryota</taxon>
        <taxon>Sar</taxon>
        <taxon>Stramenopiles</taxon>
        <taxon>Oomycota</taxon>
        <taxon>Saprolegniomycetes</taxon>
        <taxon>Saprolegniales</taxon>
        <taxon>Verrucalvaceae</taxon>
        <taxon>Aphanomyces</taxon>
    </lineage>
</organism>
<proteinExistence type="predicted"/>
<dbReference type="EMBL" id="VJMH01005493">
    <property type="protein sequence ID" value="KAF0695254.1"/>
    <property type="molecule type" value="Genomic_DNA"/>
</dbReference>
<gene>
    <name evidence="2" type="primary">Aste57867_13922</name>
    <name evidence="1" type="ORF">As57867_013871</name>
    <name evidence="2" type="ORF">ASTE57867_13922</name>
</gene>
<accession>A0A485KZY3</accession>
<evidence type="ECO:0000313" key="3">
    <source>
        <dbReference type="Proteomes" id="UP000332933"/>
    </source>
</evidence>
<keyword evidence="3" id="KW-1185">Reference proteome</keyword>
<protein>
    <submittedName>
        <fullName evidence="2">Aste57867_13922 protein</fullName>
    </submittedName>
</protein>
<evidence type="ECO:0000313" key="1">
    <source>
        <dbReference type="EMBL" id="KAF0695254.1"/>
    </source>
</evidence>
<sequence length="92" mass="10024">MTSSVVEFLVRRLSQSASPPTIVASLSDADCQAIMQQAMNRPVLPDVCHHLMRPTTRKTTKDIASTVEGATTTAASSWPAPPKEPYYGMIYL</sequence>
<reference evidence="2 3" key="1">
    <citation type="submission" date="2019-03" db="EMBL/GenBank/DDBJ databases">
        <authorList>
            <person name="Gaulin E."/>
            <person name="Dumas B."/>
        </authorList>
    </citation>
    <scope>NUCLEOTIDE SEQUENCE [LARGE SCALE GENOMIC DNA]</scope>
    <source>
        <strain evidence="2">CBS 568.67</strain>
    </source>
</reference>
<dbReference type="AlphaFoldDB" id="A0A485KZY3"/>
<evidence type="ECO:0000313" key="2">
    <source>
        <dbReference type="EMBL" id="VFT90752.1"/>
    </source>
</evidence>
<dbReference type="EMBL" id="CAADRA010005514">
    <property type="protein sequence ID" value="VFT90752.1"/>
    <property type="molecule type" value="Genomic_DNA"/>
</dbReference>
<reference evidence="1" key="2">
    <citation type="submission" date="2019-06" db="EMBL/GenBank/DDBJ databases">
        <title>Genomics analysis of Aphanomyces spp. identifies a new class of oomycete effector associated with host adaptation.</title>
        <authorList>
            <person name="Gaulin E."/>
        </authorList>
    </citation>
    <scope>NUCLEOTIDE SEQUENCE</scope>
    <source>
        <strain evidence="1">CBS 578.67</strain>
    </source>
</reference>
<name>A0A485KZY3_9STRA</name>